<reference evidence="12 13" key="1">
    <citation type="journal article" date="2023" name="Life. Sci Alliance">
        <title>Evolutionary insights into 3D genome organization and epigenetic landscape of Vigna mungo.</title>
        <authorList>
            <person name="Junaid A."/>
            <person name="Singh B."/>
            <person name="Bhatia S."/>
        </authorList>
    </citation>
    <scope>NUCLEOTIDE SEQUENCE [LARGE SCALE GENOMIC DNA]</scope>
    <source>
        <strain evidence="12">Urdbean</strain>
    </source>
</reference>
<organism evidence="12 13">
    <name type="scientific">Vigna mungo</name>
    <name type="common">Black gram</name>
    <name type="synonym">Phaseolus mungo</name>
    <dbReference type="NCBI Taxonomy" id="3915"/>
    <lineage>
        <taxon>Eukaryota</taxon>
        <taxon>Viridiplantae</taxon>
        <taxon>Streptophyta</taxon>
        <taxon>Embryophyta</taxon>
        <taxon>Tracheophyta</taxon>
        <taxon>Spermatophyta</taxon>
        <taxon>Magnoliopsida</taxon>
        <taxon>eudicotyledons</taxon>
        <taxon>Gunneridae</taxon>
        <taxon>Pentapetalae</taxon>
        <taxon>rosids</taxon>
        <taxon>fabids</taxon>
        <taxon>Fabales</taxon>
        <taxon>Fabaceae</taxon>
        <taxon>Papilionoideae</taxon>
        <taxon>50 kb inversion clade</taxon>
        <taxon>NPAAA clade</taxon>
        <taxon>indigoferoid/millettioid clade</taxon>
        <taxon>Phaseoleae</taxon>
        <taxon>Vigna</taxon>
    </lineage>
</organism>
<dbReference type="InterPro" id="IPR014001">
    <property type="entry name" value="Helicase_ATP-bd"/>
</dbReference>
<evidence type="ECO:0000256" key="1">
    <source>
        <dbReference type="ARBA" id="ARBA00022741"/>
    </source>
</evidence>
<dbReference type="SMART" id="SM00487">
    <property type="entry name" value="DEXDc"/>
    <property type="match status" value="1"/>
</dbReference>
<dbReference type="CDD" id="cd17964">
    <property type="entry name" value="DEADc_MSS116"/>
    <property type="match status" value="1"/>
</dbReference>
<protein>
    <recommendedName>
        <fullName evidence="7">ATP-dependent RNA helicase</fullName>
        <ecNumber evidence="7">3.6.4.13</ecNumber>
    </recommendedName>
</protein>
<dbReference type="Proteomes" id="UP001374535">
    <property type="component" value="Chromosome 3"/>
</dbReference>
<feature type="compositionally biased region" description="Acidic residues" evidence="8">
    <location>
        <begin position="166"/>
        <end position="182"/>
    </location>
</feature>
<evidence type="ECO:0000256" key="3">
    <source>
        <dbReference type="ARBA" id="ARBA00022806"/>
    </source>
</evidence>
<feature type="compositionally biased region" description="Polar residues" evidence="8">
    <location>
        <begin position="186"/>
        <end position="199"/>
    </location>
</feature>
<evidence type="ECO:0000313" key="12">
    <source>
        <dbReference type="EMBL" id="WVZ17346.1"/>
    </source>
</evidence>
<dbReference type="InterPro" id="IPR011545">
    <property type="entry name" value="DEAD/DEAH_box_helicase_dom"/>
</dbReference>
<dbReference type="GO" id="GO:0003724">
    <property type="term" value="F:RNA helicase activity"/>
    <property type="evidence" value="ECO:0007669"/>
    <property type="project" value="UniProtKB-EC"/>
</dbReference>
<keyword evidence="4 7" id="KW-0067">ATP-binding</keyword>
<keyword evidence="1 7" id="KW-0547">Nucleotide-binding</keyword>
<dbReference type="InterPro" id="IPR027417">
    <property type="entry name" value="P-loop_NTPase"/>
</dbReference>
<dbReference type="Pfam" id="PF00270">
    <property type="entry name" value="DEAD"/>
    <property type="match status" value="1"/>
</dbReference>
<feature type="domain" description="Helicase ATP-binding" evidence="9">
    <location>
        <begin position="295"/>
        <end position="478"/>
    </location>
</feature>
<keyword evidence="5 7" id="KW-0694">RNA-binding</keyword>
<feature type="domain" description="Helicase C-terminal" evidence="10">
    <location>
        <begin position="512"/>
        <end position="660"/>
    </location>
</feature>
<dbReference type="InterPro" id="IPR014014">
    <property type="entry name" value="RNA_helicase_DEAD_Q_motif"/>
</dbReference>
<comment type="catalytic activity">
    <reaction evidence="7">
        <text>ATP + H2O = ADP + phosphate + H(+)</text>
        <dbReference type="Rhea" id="RHEA:13065"/>
        <dbReference type="ChEBI" id="CHEBI:15377"/>
        <dbReference type="ChEBI" id="CHEBI:15378"/>
        <dbReference type="ChEBI" id="CHEBI:30616"/>
        <dbReference type="ChEBI" id="CHEBI:43474"/>
        <dbReference type="ChEBI" id="CHEBI:456216"/>
        <dbReference type="EC" id="3.6.4.13"/>
    </reaction>
</comment>
<dbReference type="SMART" id="SM00490">
    <property type="entry name" value="HELICc"/>
    <property type="match status" value="1"/>
</dbReference>
<dbReference type="PROSITE" id="PS51192">
    <property type="entry name" value="HELICASE_ATP_BIND_1"/>
    <property type="match status" value="1"/>
</dbReference>
<keyword evidence="3 7" id="KW-0347">Helicase</keyword>
<comment type="similarity">
    <text evidence="7">Belongs to the DEAD box helicase family.</text>
</comment>
<evidence type="ECO:0000256" key="2">
    <source>
        <dbReference type="ARBA" id="ARBA00022801"/>
    </source>
</evidence>
<evidence type="ECO:0000313" key="13">
    <source>
        <dbReference type="Proteomes" id="UP001374535"/>
    </source>
</evidence>
<dbReference type="PROSITE" id="PS51194">
    <property type="entry name" value="HELICASE_CTER"/>
    <property type="match status" value="1"/>
</dbReference>
<dbReference type="GO" id="GO:0016787">
    <property type="term" value="F:hydrolase activity"/>
    <property type="evidence" value="ECO:0007669"/>
    <property type="project" value="UniProtKB-KW"/>
</dbReference>
<feature type="domain" description="DEAD-box RNA helicase Q" evidence="11">
    <location>
        <begin position="264"/>
        <end position="292"/>
    </location>
</feature>
<feature type="short sequence motif" description="Q motif" evidence="6">
    <location>
        <begin position="264"/>
        <end position="292"/>
    </location>
</feature>
<dbReference type="EMBL" id="CP144698">
    <property type="protein sequence ID" value="WVZ17346.1"/>
    <property type="molecule type" value="Genomic_DNA"/>
</dbReference>
<dbReference type="CDD" id="cd18787">
    <property type="entry name" value="SF2_C_DEAD"/>
    <property type="match status" value="1"/>
</dbReference>
<evidence type="ECO:0000256" key="6">
    <source>
        <dbReference type="PROSITE-ProRule" id="PRU00552"/>
    </source>
</evidence>
<dbReference type="PANTHER" id="PTHR24031">
    <property type="entry name" value="RNA HELICASE"/>
    <property type="match status" value="1"/>
</dbReference>
<proteinExistence type="inferred from homology"/>
<evidence type="ECO:0000259" key="10">
    <source>
        <dbReference type="PROSITE" id="PS51194"/>
    </source>
</evidence>
<evidence type="ECO:0000256" key="5">
    <source>
        <dbReference type="ARBA" id="ARBA00022884"/>
    </source>
</evidence>
<evidence type="ECO:0000259" key="11">
    <source>
        <dbReference type="PROSITE" id="PS51195"/>
    </source>
</evidence>
<sequence>MHTKLLTQIRLLHPLLPMKPRTLPLLSRAFFFPPSKFLRTAPFKARAFSSRAHAHARDKLPVRPSKSLVDDEADLSDWVDDLRTGRVDRFSQRFSSDDDEDRKFRPPPRNNNRASTNLGKRRGEGLRIGRQNANARRKIRPRSDDDEEVVESGRKFKGRGVRAFLSEDESEDEESDVSEEEEILNKSRTALFGQQNGLNRRTVEPTPRPSSPGGSDSYLSESRCVRYTINVSVMLLEMVLEINSPPSSKPAKPWENWAFIGFRPQFDQCSVSQPSLKGVKDAGYEKMTVVQEATLPVILKGKDVLAKARTGTGKTVAFLLPSIEVVVKSPPSDRDHRKPPIFVLVICPTRELASQAAAEANKLLKYHPTIGVQVVIGGTRLALEQKRMQANPCQILVATPGRLRDHIENTAGFSTRLMGVKVLVLDEADHLLDMGFRKDIERIIAAVPKQRQTLMFSATVPEEVRQVCHIALRRDHEFINTVQEGTEETHSQVRQMHLVAPLDKHFPLLYVLLKDHIADDVDYKVLVFCTTAMVTRLVADLLGELNLNVREIHSRKPQSYRTRVSEEFRKSKGLILVTSDVSARGVDYPDVTLVIQVGLPADREQYIHRLGRTGRRGKEGQGILLLAPWEEFFLSTVKDLPIEKAPVVPSVDPDTKRKVEKALSHVDMKNKEAAYQAWLGYYNSNKKVGRDKYRLVELANEFSRSMGLDNPPAIPKLVLGKMGLRNIPGLRAK</sequence>
<dbReference type="SUPFAM" id="SSF52540">
    <property type="entry name" value="P-loop containing nucleoside triphosphate hydrolases"/>
    <property type="match status" value="1"/>
</dbReference>
<dbReference type="Gene3D" id="3.40.50.300">
    <property type="entry name" value="P-loop containing nucleotide triphosphate hydrolases"/>
    <property type="match status" value="2"/>
</dbReference>
<comment type="function">
    <text evidence="7">RNA helicase.</text>
</comment>
<dbReference type="Pfam" id="PF00271">
    <property type="entry name" value="Helicase_C"/>
    <property type="match status" value="1"/>
</dbReference>
<accession>A0AAQ3NYB2</accession>
<comment type="domain">
    <text evidence="7">The Q motif is unique to and characteristic of the DEAD box family of RNA helicases and controls ATP binding and hydrolysis.</text>
</comment>
<dbReference type="PROSITE" id="PS51195">
    <property type="entry name" value="Q_MOTIF"/>
    <property type="match status" value="1"/>
</dbReference>
<evidence type="ECO:0000256" key="8">
    <source>
        <dbReference type="SAM" id="MobiDB-lite"/>
    </source>
</evidence>
<dbReference type="GO" id="GO:0003723">
    <property type="term" value="F:RNA binding"/>
    <property type="evidence" value="ECO:0007669"/>
    <property type="project" value="UniProtKB-UniRule"/>
</dbReference>
<name>A0AAQ3NYB2_VIGMU</name>
<evidence type="ECO:0000256" key="4">
    <source>
        <dbReference type="ARBA" id="ARBA00022840"/>
    </source>
</evidence>
<keyword evidence="13" id="KW-1185">Reference proteome</keyword>
<gene>
    <name evidence="12" type="ORF">V8G54_010328</name>
</gene>
<keyword evidence="2 7" id="KW-0378">Hydrolase</keyword>
<dbReference type="InterPro" id="IPR001650">
    <property type="entry name" value="Helicase_C-like"/>
</dbReference>
<dbReference type="AlphaFoldDB" id="A0AAQ3NYB2"/>
<dbReference type="EC" id="3.6.4.13" evidence="7"/>
<evidence type="ECO:0000256" key="7">
    <source>
        <dbReference type="RuleBase" id="RU365068"/>
    </source>
</evidence>
<evidence type="ECO:0000259" key="9">
    <source>
        <dbReference type="PROSITE" id="PS51192"/>
    </source>
</evidence>
<feature type="region of interest" description="Disordered" evidence="8">
    <location>
        <begin position="93"/>
        <end position="219"/>
    </location>
</feature>
<dbReference type="GO" id="GO:0005524">
    <property type="term" value="F:ATP binding"/>
    <property type="evidence" value="ECO:0007669"/>
    <property type="project" value="UniProtKB-UniRule"/>
</dbReference>